<evidence type="ECO:0000313" key="3">
    <source>
        <dbReference type="Proteomes" id="UP001327560"/>
    </source>
</evidence>
<feature type="compositionally biased region" description="Acidic residues" evidence="1">
    <location>
        <begin position="74"/>
        <end position="83"/>
    </location>
</feature>
<evidence type="ECO:0000256" key="1">
    <source>
        <dbReference type="SAM" id="MobiDB-lite"/>
    </source>
</evidence>
<name>A0AAQ3JYL1_9LILI</name>
<organism evidence="2 3">
    <name type="scientific">Canna indica</name>
    <name type="common">Indian-shot</name>
    <dbReference type="NCBI Taxonomy" id="4628"/>
    <lineage>
        <taxon>Eukaryota</taxon>
        <taxon>Viridiplantae</taxon>
        <taxon>Streptophyta</taxon>
        <taxon>Embryophyta</taxon>
        <taxon>Tracheophyta</taxon>
        <taxon>Spermatophyta</taxon>
        <taxon>Magnoliopsida</taxon>
        <taxon>Liliopsida</taxon>
        <taxon>Zingiberales</taxon>
        <taxon>Cannaceae</taxon>
        <taxon>Canna</taxon>
    </lineage>
</organism>
<dbReference type="EMBL" id="CP136891">
    <property type="protein sequence ID" value="WOK98794.1"/>
    <property type="molecule type" value="Genomic_DNA"/>
</dbReference>
<protein>
    <submittedName>
        <fullName evidence="2">Uncharacterized protein</fullName>
    </submittedName>
</protein>
<feature type="region of interest" description="Disordered" evidence="1">
    <location>
        <begin position="74"/>
        <end position="105"/>
    </location>
</feature>
<dbReference type="Proteomes" id="UP001327560">
    <property type="component" value="Chromosome 2"/>
</dbReference>
<accession>A0AAQ3JYL1</accession>
<proteinExistence type="predicted"/>
<reference evidence="2 3" key="1">
    <citation type="submission" date="2023-10" db="EMBL/GenBank/DDBJ databases">
        <title>Chromosome-scale genome assembly provides insights into flower coloration mechanisms of Canna indica.</title>
        <authorList>
            <person name="Li C."/>
        </authorList>
    </citation>
    <scope>NUCLEOTIDE SEQUENCE [LARGE SCALE GENOMIC DNA]</scope>
    <source>
        <tissue evidence="2">Flower</tissue>
    </source>
</reference>
<dbReference type="AlphaFoldDB" id="A0AAQ3JYL1"/>
<keyword evidence="3" id="KW-1185">Reference proteome</keyword>
<gene>
    <name evidence="2" type="ORF">Cni_G07506</name>
</gene>
<evidence type="ECO:0000313" key="2">
    <source>
        <dbReference type="EMBL" id="WOK98794.1"/>
    </source>
</evidence>
<sequence length="105" mass="11797">MLTLCAPRGVRLWMKTLKRKYLKGELKMDGPHSTLEVGGLDVEFVEATAIPDVKCLEEHAIGEDTVEDIFLDDAMSDLEDPDRDDCRQIRERRRPIAVEGGGSPE</sequence>